<dbReference type="Gene3D" id="1.10.287.110">
    <property type="entry name" value="DnaJ domain"/>
    <property type="match status" value="1"/>
</dbReference>
<dbReference type="Pfam" id="PF21884">
    <property type="entry name" value="ZUO1-like_ZHD"/>
    <property type="match status" value="1"/>
</dbReference>
<feature type="region of interest" description="Disordered" evidence="1">
    <location>
        <begin position="724"/>
        <end position="780"/>
    </location>
</feature>
<dbReference type="PANTHER" id="PTHR43999">
    <property type="entry name" value="DNAJ HOMOLOG SUBFAMILY C MEMBER 2"/>
    <property type="match status" value="1"/>
</dbReference>
<dbReference type="GO" id="GO:0030544">
    <property type="term" value="F:Hsp70 protein binding"/>
    <property type="evidence" value="ECO:0007669"/>
    <property type="project" value="InterPro"/>
</dbReference>
<evidence type="ECO:0000259" key="2">
    <source>
        <dbReference type="PROSITE" id="PS50076"/>
    </source>
</evidence>
<dbReference type="InterPro" id="IPR001623">
    <property type="entry name" value="DnaJ_domain"/>
</dbReference>
<organism evidence="3 4">
    <name type="scientific">Symbiodinium natans</name>
    <dbReference type="NCBI Taxonomy" id="878477"/>
    <lineage>
        <taxon>Eukaryota</taxon>
        <taxon>Sar</taxon>
        <taxon>Alveolata</taxon>
        <taxon>Dinophyceae</taxon>
        <taxon>Suessiales</taxon>
        <taxon>Symbiodiniaceae</taxon>
        <taxon>Symbiodinium</taxon>
    </lineage>
</organism>
<dbReference type="SMART" id="SM00271">
    <property type="entry name" value="DnaJ"/>
    <property type="match status" value="1"/>
</dbReference>
<dbReference type="GO" id="GO:0005829">
    <property type="term" value="C:cytosol"/>
    <property type="evidence" value="ECO:0007669"/>
    <property type="project" value="TreeGrafter"/>
</dbReference>
<feature type="region of interest" description="Disordered" evidence="1">
    <location>
        <begin position="58"/>
        <end position="93"/>
    </location>
</feature>
<protein>
    <submittedName>
        <fullName evidence="3">Dnajc2 protein</fullName>
    </submittedName>
</protein>
<reference evidence="3" key="1">
    <citation type="submission" date="2021-02" db="EMBL/GenBank/DDBJ databases">
        <authorList>
            <person name="Dougan E. K."/>
            <person name="Rhodes N."/>
            <person name="Thang M."/>
            <person name="Chan C."/>
        </authorList>
    </citation>
    <scope>NUCLEOTIDE SEQUENCE</scope>
</reference>
<feature type="compositionally biased region" description="Basic and acidic residues" evidence="1">
    <location>
        <begin position="455"/>
        <end position="575"/>
    </location>
</feature>
<dbReference type="CDD" id="cd06257">
    <property type="entry name" value="DnaJ"/>
    <property type="match status" value="1"/>
</dbReference>
<dbReference type="PRINTS" id="PR00625">
    <property type="entry name" value="JDOMAIN"/>
</dbReference>
<dbReference type="InterPro" id="IPR054076">
    <property type="entry name" value="ZUO1-like_ZHD"/>
</dbReference>
<dbReference type="EMBL" id="CAJNDS010000039">
    <property type="protein sequence ID" value="CAE6929836.1"/>
    <property type="molecule type" value="Genomic_DNA"/>
</dbReference>
<feature type="domain" description="J" evidence="2">
    <location>
        <begin position="107"/>
        <end position="177"/>
    </location>
</feature>
<dbReference type="InterPro" id="IPR036869">
    <property type="entry name" value="J_dom_sf"/>
</dbReference>
<dbReference type="GO" id="GO:0051083">
    <property type="term" value="P:'de novo' cotranslational protein folding"/>
    <property type="evidence" value="ECO:0007669"/>
    <property type="project" value="InterPro"/>
</dbReference>
<evidence type="ECO:0000313" key="4">
    <source>
        <dbReference type="Proteomes" id="UP000604046"/>
    </source>
</evidence>
<keyword evidence="4" id="KW-1185">Reference proteome</keyword>
<feature type="compositionally biased region" description="Low complexity" evidence="1">
    <location>
        <begin position="58"/>
        <end position="72"/>
    </location>
</feature>
<dbReference type="SUPFAM" id="SSF46565">
    <property type="entry name" value="Chaperone J-domain"/>
    <property type="match status" value="1"/>
</dbReference>
<dbReference type="PROSITE" id="PS00636">
    <property type="entry name" value="DNAJ_1"/>
    <property type="match status" value="1"/>
</dbReference>
<comment type="caution">
    <text evidence="3">The sequence shown here is derived from an EMBL/GenBank/DDBJ whole genome shotgun (WGS) entry which is preliminary data.</text>
</comment>
<dbReference type="Proteomes" id="UP000604046">
    <property type="component" value="Unassembled WGS sequence"/>
</dbReference>
<dbReference type="InterPro" id="IPR044634">
    <property type="entry name" value="Zuotin/DnaJC2"/>
</dbReference>
<dbReference type="PROSITE" id="PS50076">
    <property type="entry name" value="DNAJ_2"/>
    <property type="match status" value="1"/>
</dbReference>
<accession>A0A812GTT9</accession>
<name>A0A812GTT9_9DINO</name>
<dbReference type="OrthoDB" id="1690618at2759"/>
<dbReference type="InterPro" id="IPR018253">
    <property type="entry name" value="DnaJ_domain_CS"/>
</dbReference>
<feature type="compositionally biased region" description="Polar residues" evidence="1">
    <location>
        <begin position="442"/>
        <end position="451"/>
    </location>
</feature>
<dbReference type="GO" id="GO:0043022">
    <property type="term" value="F:ribosome binding"/>
    <property type="evidence" value="ECO:0007669"/>
    <property type="project" value="InterPro"/>
</dbReference>
<evidence type="ECO:0000256" key="1">
    <source>
        <dbReference type="SAM" id="MobiDB-lite"/>
    </source>
</evidence>
<dbReference type="Pfam" id="PF00226">
    <property type="entry name" value="DnaJ"/>
    <property type="match status" value="1"/>
</dbReference>
<gene>
    <name evidence="3" type="primary">Dnajc2</name>
    <name evidence="3" type="ORF">SNAT2548_LOCUS798</name>
</gene>
<feature type="region of interest" description="Disordered" evidence="1">
    <location>
        <begin position="315"/>
        <end position="337"/>
    </location>
</feature>
<sequence>MAPKRLKALLDDQESVGLNEVVCGCCSPLQRVAGGCAAAPNYRCEAAGRGFAARFEAWGTPSSPSSPSSGSDSEAEAEAYAKDAKGKSQDKSSGGYLRISELLKGVNLYNLMGISEGASQDEIKKAYRGLALTAHPDKQAAMEPEEAKKVQENFVKIQEAYELLSDPSKRKQYDSSLDFDESLPKFRPDSGQDFFKVFGEAFRRNARFSVRRPVPDLGSLEDEPRVWKRFYDFWSGFQSWRDPVMLAQKAGEEICDLDEAECREERRWMIRENQRVARQYKQQERDRIAKLVRDAETFDPRIQAEKEAKRLAREAEAARREEERTAAKRAKEEAERQRREAEEALRLAEEQKRREEKAKRDAVKERVKKCRQRLRSFHPAVKEYVVLEQLNEVCLQFDEEQLRDLGNQIEQTLKGSALEAASLFHKAIESIGLTPMKVSEDAASTTSGPTDSQEEAPRQVERETSQERKERERRAAEEQAKRRIVEEQQAAEKARLAAEKAEEKKKKEEQRKKDAAAAEAARRAQEKKDELKAKKAEEKQKKQEEEEKLRKEQQREVAKQKAQEQAQRDRQAAQEEKEKLELERLINLFAKDRLERLGKLDPLSDEKLASSLQAAVDEDKALAGALQLLKGKLGSCEENACLDPLDRAIALVSDGAGAGSVWPLAVAAPSHLRLENALRNRVKKARNRLRDAVGSFLKSCKLPNADEGAVTEWQQGIVNGLLELPPWSPQEPELPKAAPGPDKKKKKDKAVEEDLDQILAEFDDSSPAESKSKKSGKKKK</sequence>
<feature type="region of interest" description="Disordered" evidence="1">
    <location>
        <begin position="439"/>
        <end position="575"/>
    </location>
</feature>
<dbReference type="GO" id="GO:0006450">
    <property type="term" value="P:regulation of translational fidelity"/>
    <property type="evidence" value="ECO:0007669"/>
    <property type="project" value="InterPro"/>
</dbReference>
<evidence type="ECO:0000313" key="3">
    <source>
        <dbReference type="EMBL" id="CAE6929836.1"/>
    </source>
</evidence>
<proteinExistence type="predicted"/>
<feature type="compositionally biased region" description="Basic and acidic residues" evidence="1">
    <location>
        <begin position="79"/>
        <end position="90"/>
    </location>
</feature>
<feature type="compositionally biased region" description="Acidic residues" evidence="1">
    <location>
        <begin position="751"/>
        <end position="766"/>
    </location>
</feature>
<dbReference type="PANTHER" id="PTHR43999:SF1">
    <property type="entry name" value="DNAJ HOMOLOG SUBFAMILY C MEMBER 2"/>
    <property type="match status" value="1"/>
</dbReference>
<dbReference type="AlphaFoldDB" id="A0A812GTT9"/>